<feature type="domain" description="ABC transporter" evidence="6">
    <location>
        <begin position="286"/>
        <end position="494"/>
    </location>
</feature>
<proteinExistence type="predicted"/>
<keyword evidence="2" id="KW-0547">Nucleotide-binding</keyword>
<keyword evidence="4" id="KW-0175">Coiled coil</keyword>
<keyword evidence="1" id="KW-0677">Repeat</keyword>
<evidence type="ECO:0000256" key="5">
    <source>
        <dbReference type="SAM" id="MobiDB-lite"/>
    </source>
</evidence>
<dbReference type="InterPro" id="IPR003593">
    <property type="entry name" value="AAA+_ATPase"/>
</dbReference>
<evidence type="ECO:0000256" key="1">
    <source>
        <dbReference type="ARBA" id="ARBA00022737"/>
    </source>
</evidence>
<feature type="domain" description="ABC transporter" evidence="6">
    <location>
        <begin position="4"/>
        <end position="191"/>
    </location>
</feature>
<evidence type="ECO:0000256" key="4">
    <source>
        <dbReference type="SAM" id="Coils"/>
    </source>
</evidence>
<sequence>MIVLELFDLKKYVGNRLILELPRLTVYTGDKIGIVGQNGAGKTTLMELLAGETEPEEGCVRRMCPVSYLRQFSQEQPAPGAVRRFLPGDRLSHERLSGGEQTRLKIDNALSRSNCLLLADEPTSNLDYAGIQMLIKQLKSAETLIVISHDRALLDAVCNRILEIRDGVVTDFTGNYSAYARQNQAALERAELEYRQYAQERARLQQAIVGTREKAKSIRKAPKRMGNSEARLHKRMSTEITEKLHKSTRALESRLDRLEQKEKPREQPRIQLDFSRTDPPQNKIVLSCRSLTFGYGDHLLFQNAGFGIRNHTRTAVIGENGAGKTTLFRLIAEGNSAISCAPKARIGYFRQEFENLDENQTVLQNALAHSVQPENTVRTILARLLFRGDTVQKKAAVLSGGEKIKLSLAQLLVSDMNVLLLDEPTNYLDLPSIEAVQQILSDYPGVLLFISHDQSFVDTVANRLLLIENKGLRAFDGNLSDYQSQAKVPRPKPDAAQRMVLETRLARIVSELSMPGVNREALDEEYRSVLEELKRLSENTL</sequence>
<protein>
    <submittedName>
        <fullName evidence="7">ABC-F type ribosomal protection protein</fullName>
    </submittedName>
</protein>
<dbReference type="GO" id="GO:0016887">
    <property type="term" value="F:ATP hydrolysis activity"/>
    <property type="evidence" value="ECO:0007669"/>
    <property type="project" value="InterPro"/>
</dbReference>
<dbReference type="AlphaFoldDB" id="A0A928KXA0"/>
<dbReference type="SUPFAM" id="SSF52540">
    <property type="entry name" value="P-loop containing nucleoside triphosphate hydrolases"/>
    <property type="match status" value="2"/>
</dbReference>
<dbReference type="InterPro" id="IPR050611">
    <property type="entry name" value="ABCF"/>
</dbReference>
<accession>A0A928KXA0</accession>
<gene>
    <name evidence="7" type="primary">abc-f</name>
    <name evidence="7" type="ORF">E7512_13335</name>
</gene>
<dbReference type="EMBL" id="SVNY01000007">
    <property type="protein sequence ID" value="MBE6834536.1"/>
    <property type="molecule type" value="Genomic_DNA"/>
</dbReference>
<reference evidence="7" key="1">
    <citation type="submission" date="2019-04" db="EMBL/GenBank/DDBJ databases">
        <title>Evolution of Biomass-Degrading Anaerobic Consortia Revealed by Metagenomics.</title>
        <authorList>
            <person name="Peng X."/>
        </authorList>
    </citation>
    <scope>NUCLEOTIDE SEQUENCE</scope>
    <source>
        <strain evidence="7">SIG551</strain>
    </source>
</reference>
<dbReference type="SMART" id="SM00382">
    <property type="entry name" value="AAA"/>
    <property type="match status" value="2"/>
</dbReference>
<dbReference type="Pfam" id="PF00005">
    <property type="entry name" value="ABC_tran"/>
    <property type="match status" value="2"/>
</dbReference>
<dbReference type="InterPro" id="IPR003439">
    <property type="entry name" value="ABC_transporter-like_ATP-bd"/>
</dbReference>
<name>A0A928KXA0_9FIRM</name>
<dbReference type="Proteomes" id="UP000754750">
    <property type="component" value="Unassembled WGS sequence"/>
</dbReference>
<dbReference type="Gene3D" id="3.40.50.300">
    <property type="entry name" value="P-loop containing nucleotide triphosphate hydrolases"/>
    <property type="match status" value="3"/>
</dbReference>
<dbReference type="CDD" id="cd03221">
    <property type="entry name" value="ABCF_EF-3"/>
    <property type="match status" value="2"/>
</dbReference>
<evidence type="ECO:0000256" key="3">
    <source>
        <dbReference type="ARBA" id="ARBA00022840"/>
    </source>
</evidence>
<comment type="caution">
    <text evidence="7">The sequence shown here is derived from an EMBL/GenBank/DDBJ whole genome shotgun (WGS) entry which is preliminary data.</text>
</comment>
<dbReference type="PANTHER" id="PTHR19211">
    <property type="entry name" value="ATP-BINDING TRANSPORT PROTEIN-RELATED"/>
    <property type="match status" value="1"/>
</dbReference>
<dbReference type="GO" id="GO:0005524">
    <property type="term" value="F:ATP binding"/>
    <property type="evidence" value="ECO:0007669"/>
    <property type="project" value="UniProtKB-KW"/>
</dbReference>
<dbReference type="InterPro" id="IPR027417">
    <property type="entry name" value="P-loop_NTPase"/>
</dbReference>
<evidence type="ECO:0000313" key="8">
    <source>
        <dbReference type="Proteomes" id="UP000754750"/>
    </source>
</evidence>
<dbReference type="PROSITE" id="PS50893">
    <property type="entry name" value="ABC_TRANSPORTER_2"/>
    <property type="match status" value="2"/>
</dbReference>
<feature type="region of interest" description="Disordered" evidence="5">
    <location>
        <begin position="252"/>
        <end position="276"/>
    </location>
</feature>
<feature type="compositionally biased region" description="Basic and acidic residues" evidence="5">
    <location>
        <begin position="252"/>
        <end position="268"/>
    </location>
</feature>
<feature type="coiled-coil region" evidence="4">
    <location>
        <begin position="180"/>
        <end position="214"/>
    </location>
</feature>
<evidence type="ECO:0000313" key="7">
    <source>
        <dbReference type="EMBL" id="MBE6834536.1"/>
    </source>
</evidence>
<dbReference type="RefSeq" id="WP_326840897.1">
    <property type="nucleotide sequence ID" value="NZ_SVNY01000007.1"/>
</dbReference>
<dbReference type="PANTHER" id="PTHR19211:SF100">
    <property type="entry name" value="RIBOSOME PROTECTION PROTEIN VMLR"/>
    <property type="match status" value="1"/>
</dbReference>
<evidence type="ECO:0000259" key="6">
    <source>
        <dbReference type="PROSITE" id="PS50893"/>
    </source>
</evidence>
<keyword evidence="3" id="KW-0067">ATP-binding</keyword>
<evidence type="ECO:0000256" key="2">
    <source>
        <dbReference type="ARBA" id="ARBA00022741"/>
    </source>
</evidence>
<organism evidence="7 8">
    <name type="scientific">Faecalispora sporosphaeroides</name>
    <dbReference type="NCBI Taxonomy" id="1549"/>
    <lineage>
        <taxon>Bacteria</taxon>
        <taxon>Bacillati</taxon>
        <taxon>Bacillota</taxon>
        <taxon>Clostridia</taxon>
        <taxon>Eubacteriales</taxon>
        <taxon>Oscillospiraceae</taxon>
        <taxon>Faecalispora</taxon>
    </lineage>
</organism>
<dbReference type="NCBIfam" id="NF000355">
    <property type="entry name" value="ribo_prot_ABC_F"/>
    <property type="match status" value="1"/>
</dbReference>